<keyword evidence="6" id="KW-1133">Transmembrane helix</keyword>
<dbReference type="InterPro" id="IPR003390">
    <property type="entry name" value="DNA_integrity_scan_DisA_N"/>
</dbReference>
<dbReference type="GO" id="GO:0004016">
    <property type="term" value="F:adenylate cyclase activity"/>
    <property type="evidence" value="ECO:0007669"/>
    <property type="project" value="UniProtKB-UniRule"/>
</dbReference>
<dbReference type="Gene3D" id="3.40.1700.10">
    <property type="entry name" value="DNA integrity scanning protein, DisA, N-terminal domain"/>
    <property type="match status" value="1"/>
</dbReference>
<dbReference type="HAMAP" id="MF_01499">
    <property type="entry name" value="DacA"/>
    <property type="match status" value="1"/>
</dbReference>
<keyword evidence="10" id="KW-1185">Reference proteome</keyword>
<dbReference type="InterPro" id="IPR036888">
    <property type="entry name" value="DNA_integrity_DisA_N_sf"/>
</dbReference>
<feature type="compositionally biased region" description="Basic and acidic residues" evidence="7">
    <location>
        <begin position="320"/>
        <end position="333"/>
    </location>
</feature>
<feature type="transmembrane region" description="Helical" evidence="6">
    <location>
        <begin position="28"/>
        <end position="46"/>
    </location>
</feature>
<feature type="compositionally biased region" description="Polar residues" evidence="7">
    <location>
        <begin position="463"/>
        <end position="473"/>
    </location>
</feature>
<comment type="caution">
    <text evidence="9">The sequence shown here is derived from an EMBL/GenBank/DDBJ whole genome shotgun (WGS) entry which is preliminary data.</text>
</comment>
<organism evidence="9 10">
    <name type="scientific">Stecheria intestinalis</name>
    <dbReference type="NCBI Taxonomy" id="2606630"/>
    <lineage>
        <taxon>Bacteria</taxon>
        <taxon>Bacillati</taxon>
        <taxon>Bacillota</taxon>
        <taxon>Erysipelotrichia</taxon>
        <taxon>Erysipelotrichales</taxon>
        <taxon>Erysipelotrichaceae</taxon>
        <taxon>Stecheria</taxon>
    </lineage>
</organism>
<evidence type="ECO:0000256" key="7">
    <source>
        <dbReference type="SAM" id="MobiDB-lite"/>
    </source>
</evidence>
<reference evidence="9 10" key="1">
    <citation type="submission" date="2019-08" db="EMBL/GenBank/DDBJ databases">
        <title>In-depth cultivation of the pig gut microbiome towards novel bacterial diversity and tailored functional studies.</title>
        <authorList>
            <person name="Wylensek D."/>
            <person name="Hitch T.C.A."/>
            <person name="Clavel T."/>
        </authorList>
    </citation>
    <scope>NUCLEOTIDE SEQUENCE [LARGE SCALE GENOMIC DNA]</scope>
    <source>
        <strain evidence="9 10">Oil+RF-744-GAM-WT-6</strain>
    </source>
</reference>
<keyword evidence="6" id="KW-0812">Transmembrane</keyword>
<feature type="region of interest" description="Disordered" evidence="7">
    <location>
        <begin position="310"/>
        <end position="478"/>
    </location>
</feature>
<dbReference type="InterPro" id="IPR045585">
    <property type="entry name" value="CdaA_N"/>
</dbReference>
<keyword evidence="5 6" id="KW-0067">ATP-binding</keyword>
<protein>
    <recommendedName>
        <fullName evidence="6">Diadenylate cyclase</fullName>
        <shortName evidence="6">DAC</shortName>
        <ecNumber evidence="6">2.7.7.85</ecNumber>
    </recommendedName>
    <alternativeName>
        <fullName evidence="6">Cyclic-di-AMP synthase</fullName>
        <shortName evidence="6">c-di-AMP synthase</shortName>
    </alternativeName>
</protein>
<dbReference type="GO" id="GO:0005524">
    <property type="term" value="F:ATP binding"/>
    <property type="evidence" value="ECO:0007669"/>
    <property type="project" value="UniProtKB-UniRule"/>
</dbReference>
<proteinExistence type="inferred from homology"/>
<dbReference type="NCBIfam" id="TIGR00159">
    <property type="entry name" value="diadenylate cyclase CdaA"/>
    <property type="match status" value="1"/>
</dbReference>
<evidence type="ECO:0000256" key="2">
    <source>
        <dbReference type="ARBA" id="ARBA00022679"/>
    </source>
</evidence>
<dbReference type="AlphaFoldDB" id="A0A7X2NQK2"/>
<gene>
    <name evidence="6" type="primary">dacA</name>
    <name evidence="9" type="ORF">FYJ51_01580</name>
</gene>
<keyword evidence="2 6" id="KW-0808">Transferase</keyword>
<feature type="compositionally biased region" description="Basic and acidic residues" evidence="7">
    <location>
        <begin position="379"/>
        <end position="425"/>
    </location>
</feature>
<comment type="catalytic activity">
    <reaction evidence="1 6">
        <text>2 ATP = 3',3'-c-di-AMP + 2 diphosphate</text>
        <dbReference type="Rhea" id="RHEA:35655"/>
        <dbReference type="ChEBI" id="CHEBI:30616"/>
        <dbReference type="ChEBI" id="CHEBI:33019"/>
        <dbReference type="ChEBI" id="CHEBI:71500"/>
        <dbReference type="EC" id="2.7.7.85"/>
    </reaction>
</comment>
<keyword evidence="3 6" id="KW-0548">Nucleotidyltransferase</keyword>
<evidence type="ECO:0000313" key="9">
    <source>
        <dbReference type="EMBL" id="MSS57600.1"/>
    </source>
</evidence>
<evidence type="ECO:0000256" key="3">
    <source>
        <dbReference type="ARBA" id="ARBA00022695"/>
    </source>
</evidence>
<evidence type="ECO:0000256" key="5">
    <source>
        <dbReference type="ARBA" id="ARBA00022840"/>
    </source>
</evidence>
<dbReference type="InterPro" id="IPR034701">
    <property type="entry name" value="CdaA"/>
</dbReference>
<feature type="compositionally biased region" description="Basic and acidic residues" evidence="7">
    <location>
        <begin position="499"/>
        <end position="509"/>
    </location>
</feature>
<feature type="compositionally biased region" description="Basic and acidic residues" evidence="7">
    <location>
        <begin position="348"/>
        <end position="371"/>
    </location>
</feature>
<dbReference type="SUPFAM" id="SSF143597">
    <property type="entry name" value="YojJ-like"/>
    <property type="match status" value="1"/>
</dbReference>
<comment type="similarity">
    <text evidence="6">Belongs to the adenylate cyclase family. DacA/CdaA subfamily.</text>
</comment>
<evidence type="ECO:0000313" key="10">
    <source>
        <dbReference type="Proteomes" id="UP000461880"/>
    </source>
</evidence>
<keyword evidence="4 6" id="KW-0547">Nucleotide-binding</keyword>
<evidence type="ECO:0000256" key="6">
    <source>
        <dbReference type="HAMAP-Rule" id="MF_01499"/>
    </source>
</evidence>
<feature type="compositionally biased region" description="Basic and acidic residues" evidence="7">
    <location>
        <begin position="453"/>
        <end position="462"/>
    </location>
</feature>
<sequence>MFLDIFIMWLVLYYAIRLVRSNTKTIQIFKGILLVIIIDGIAKFLGLKTVQYLTDMFINWGFLAIIIIFQPEIRSLLERLGKTNVFSRITTLTGNEKENLVDQIVTATMLLSKDQTGALICIEQNHPLDDFIATGTKLNSDVTAELLTSIFVTSTPLHDGAVIIQGDKIACASAYFPPTNLELPGRYGARHRAAIGISEITDAVTIVVSEETGAVSITEGGKIISVNRRQLRDYLLRVICGEETEVHGSGRKLNNEKPREVIIDDTQELKKEGKTGNTGVLSRLAIKKQEAKEQKPEKIEAEEVIPAEQPEVIISDEDENMKKLDEEAAEIKLPHKKARPAPSYPENDSVKRFEKERQHEEELREKEEAIRQEQLAQKKAAEEAERRRKAAEEAERQRKAAEETERKRKAAEEAKRLEAEARVQEPVEAAPRMTPEQVRAAREAAYQKFSSARKPEVKKESESSQNQDSQFDTTKLDLGELMGMNEDLDKTFEVIDSIDSKKKSSKTSDDSSQQEGGSRK</sequence>
<name>A0A7X2NQK2_9FIRM</name>
<feature type="domain" description="DAC" evidence="8">
    <location>
        <begin position="70"/>
        <end position="230"/>
    </location>
</feature>
<feature type="transmembrane region" description="Helical" evidence="6">
    <location>
        <begin position="6"/>
        <end position="21"/>
    </location>
</feature>
<dbReference type="GO" id="GO:0106408">
    <property type="term" value="F:diadenylate cyclase activity"/>
    <property type="evidence" value="ECO:0007669"/>
    <property type="project" value="UniProtKB-EC"/>
</dbReference>
<dbReference type="Pfam" id="PF02457">
    <property type="entry name" value="DAC"/>
    <property type="match status" value="1"/>
</dbReference>
<evidence type="ECO:0000256" key="4">
    <source>
        <dbReference type="ARBA" id="ARBA00022741"/>
    </source>
</evidence>
<dbReference type="Pfam" id="PF19293">
    <property type="entry name" value="CdaA_N"/>
    <property type="match status" value="1"/>
</dbReference>
<feature type="region of interest" description="Disordered" evidence="7">
    <location>
        <begin position="499"/>
        <end position="520"/>
    </location>
</feature>
<dbReference type="GO" id="GO:0006171">
    <property type="term" value="P:cAMP biosynthetic process"/>
    <property type="evidence" value="ECO:0007669"/>
    <property type="project" value="InterPro"/>
</dbReference>
<comment type="subunit">
    <text evidence="6">Probably a homodimer.</text>
</comment>
<comment type="caution">
    <text evidence="6">Lacks conserved residue(s) required for the propagation of feature annotation.</text>
</comment>
<keyword evidence="6" id="KW-1003">Cell membrane</keyword>
<dbReference type="EC" id="2.7.7.85" evidence="6"/>
<dbReference type="PANTHER" id="PTHR34185">
    <property type="entry name" value="DIADENYLATE CYCLASE"/>
    <property type="match status" value="1"/>
</dbReference>
<dbReference type="PROSITE" id="PS51794">
    <property type="entry name" value="DAC"/>
    <property type="match status" value="1"/>
</dbReference>
<dbReference type="PANTHER" id="PTHR34185:SF1">
    <property type="entry name" value="DIADENYLATE CYCLASE"/>
    <property type="match status" value="1"/>
</dbReference>
<dbReference type="InterPro" id="IPR050338">
    <property type="entry name" value="DisA"/>
</dbReference>
<dbReference type="EMBL" id="VUMN01000002">
    <property type="protein sequence ID" value="MSS57600.1"/>
    <property type="molecule type" value="Genomic_DNA"/>
</dbReference>
<keyword evidence="6" id="KW-0472">Membrane</keyword>
<comment type="function">
    <text evidence="6">Catalyzes the condensation of 2 ATP molecules into cyclic di-AMP (c-di-AMP), a second messenger used to regulate differing processes in different bacteria.</text>
</comment>
<dbReference type="Proteomes" id="UP000461880">
    <property type="component" value="Unassembled WGS sequence"/>
</dbReference>
<evidence type="ECO:0000259" key="8">
    <source>
        <dbReference type="PROSITE" id="PS51794"/>
    </source>
</evidence>
<evidence type="ECO:0000256" key="1">
    <source>
        <dbReference type="ARBA" id="ARBA00000877"/>
    </source>
</evidence>
<accession>A0A7X2NQK2</accession>